<organism evidence="8 9">
    <name type="scientific">Recurvomyces mirabilis</name>
    <dbReference type="NCBI Taxonomy" id="574656"/>
    <lineage>
        <taxon>Eukaryota</taxon>
        <taxon>Fungi</taxon>
        <taxon>Dikarya</taxon>
        <taxon>Ascomycota</taxon>
        <taxon>Pezizomycotina</taxon>
        <taxon>Dothideomycetes</taxon>
        <taxon>Dothideomycetidae</taxon>
        <taxon>Mycosphaerellales</taxon>
        <taxon>Teratosphaeriaceae</taxon>
        <taxon>Recurvomyces</taxon>
    </lineage>
</organism>
<dbReference type="Proteomes" id="UP001274830">
    <property type="component" value="Unassembled WGS sequence"/>
</dbReference>
<comment type="subcellular location">
    <subcellularLocation>
        <location evidence="1">Golgi apparatus membrane</location>
        <topology evidence="1">Peripheral membrane protein</topology>
    </subcellularLocation>
</comment>
<evidence type="ECO:0000256" key="7">
    <source>
        <dbReference type="ARBA" id="ARBA00023136"/>
    </source>
</evidence>
<proteinExistence type="inferred from homology"/>
<comment type="similarity">
    <text evidence="2">Belongs to the COG1 family.</text>
</comment>
<comment type="caution">
    <text evidence="8">The sequence shown here is derived from an EMBL/GenBank/DDBJ whole genome shotgun (WGS) entry which is preliminary data.</text>
</comment>
<dbReference type="GO" id="GO:0000139">
    <property type="term" value="C:Golgi membrane"/>
    <property type="evidence" value="ECO:0007669"/>
    <property type="project" value="UniProtKB-SubCell"/>
</dbReference>
<evidence type="ECO:0000256" key="4">
    <source>
        <dbReference type="ARBA" id="ARBA00022448"/>
    </source>
</evidence>
<sequence length="795" mass="88615">MAGQQPPDPRTLDTWENAFQYPLPIVRKMELQLRRNIEENRQKLRTLVGASYRDLLGTAERIIEMDGQMRGVEGELGEVGRRCDGGRIERIGVNFGRLRGVGLREGRERERGGLRAVAQTKVLQSCLVVARRIMRRGGGEALVVAKVLVLGRLLCKSVEEGGEKPAVLEELRRRLGLLRKRLVAYIDRSLLKTSTVGNDGLAQSLAAYALVTSSSAKDVLRHFLNIHLERIESEAEGENTSKSAILEVLDFYKQTLESSRAVFPRAFMEAVARLSKGPLLRDPQITALTELNIDLYGDWVAEEVQSFTPWLRHESLATSEVQAALKSWSMEAQKMLLTAVTTCIDVQKDFSAVVEVRRAVVLRYMAMASLHNDEHVSDTIREVAAVTRRRLGEIAKRTVHAGSDSFSGLRNDSASHQATSDIWNLASQDFDLHAGAKSFRTAILAKQHGRGHELQVICRKLDGWVEDIEALVQSVQQLRTVRWHSELDVDLDDLEDSDALVDELNKDDPDKLLAQLRKGVGEVLKKLYDGICDAAQSVDDPATILRALRELKRRESALHDLVDVDVGDDEGTAQLISSLHHALAVQVSKEALALWSSEHGRHHNVATTLWDGSPVLPVQISPTAFKVLTNLHGSMADVGHDLWSARAVDALKRHLDKELAISLGDALPPRTSLPTTTKNGHAYEEELSSNGGVTTTVDHETKAAGVEATETNDEQSVRSREDQIQSLFDILYIGRILHRPETTSQKNEEKKESLHNQASELFTHLDLEHSARERLTKSANEYWKRTYLLFGFAGR</sequence>
<evidence type="ECO:0000256" key="3">
    <source>
        <dbReference type="ARBA" id="ARBA00020978"/>
    </source>
</evidence>
<reference evidence="8" key="1">
    <citation type="submission" date="2023-07" db="EMBL/GenBank/DDBJ databases">
        <title>Black Yeasts Isolated from many extreme environments.</title>
        <authorList>
            <person name="Coleine C."/>
            <person name="Stajich J.E."/>
            <person name="Selbmann L."/>
        </authorList>
    </citation>
    <scope>NUCLEOTIDE SEQUENCE</scope>
    <source>
        <strain evidence="8">CCFEE 5485</strain>
    </source>
</reference>
<dbReference type="AlphaFoldDB" id="A0AAE0TQ20"/>
<keyword evidence="9" id="KW-1185">Reference proteome</keyword>
<dbReference type="InterPro" id="IPR033370">
    <property type="entry name" value="COG1"/>
</dbReference>
<keyword evidence="5" id="KW-0653">Protein transport</keyword>
<dbReference type="GO" id="GO:0015031">
    <property type="term" value="P:protein transport"/>
    <property type="evidence" value="ECO:0007669"/>
    <property type="project" value="UniProtKB-KW"/>
</dbReference>
<keyword evidence="6" id="KW-0333">Golgi apparatus</keyword>
<evidence type="ECO:0000256" key="2">
    <source>
        <dbReference type="ARBA" id="ARBA00006653"/>
    </source>
</evidence>
<keyword evidence="4" id="KW-0813">Transport</keyword>
<name>A0AAE0TQ20_9PEZI</name>
<accession>A0AAE0TQ20</accession>
<evidence type="ECO:0000256" key="1">
    <source>
        <dbReference type="ARBA" id="ARBA00004395"/>
    </source>
</evidence>
<evidence type="ECO:0000256" key="6">
    <source>
        <dbReference type="ARBA" id="ARBA00023034"/>
    </source>
</evidence>
<dbReference type="EMBL" id="JAUTXT010000047">
    <property type="protein sequence ID" value="KAK3671090.1"/>
    <property type="molecule type" value="Genomic_DNA"/>
</dbReference>
<dbReference type="GO" id="GO:0017119">
    <property type="term" value="C:Golgi transport complex"/>
    <property type="evidence" value="ECO:0007669"/>
    <property type="project" value="InterPro"/>
</dbReference>
<dbReference type="GO" id="GO:0006891">
    <property type="term" value="P:intra-Golgi vesicle-mediated transport"/>
    <property type="evidence" value="ECO:0007669"/>
    <property type="project" value="InterPro"/>
</dbReference>
<evidence type="ECO:0000313" key="9">
    <source>
        <dbReference type="Proteomes" id="UP001274830"/>
    </source>
</evidence>
<evidence type="ECO:0000256" key="5">
    <source>
        <dbReference type="ARBA" id="ARBA00022927"/>
    </source>
</evidence>
<dbReference type="PANTHER" id="PTHR31658">
    <property type="entry name" value="CONSERVED OLIGOMERIC GOLGI COMPLEX SUBUNIT 1"/>
    <property type="match status" value="1"/>
</dbReference>
<dbReference type="PANTHER" id="PTHR31658:SF0">
    <property type="entry name" value="CONSERVED OLIGOMERIC GOLGI COMPLEX SUBUNIT 1"/>
    <property type="match status" value="1"/>
</dbReference>
<evidence type="ECO:0000313" key="8">
    <source>
        <dbReference type="EMBL" id="KAK3671090.1"/>
    </source>
</evidence>
<keyword evidence="7" id="KW-0472">Membrane</keyword>
<gene>
    <name evidence="8" type="ORF">LTR78_009051</name>
</gene>
<dbReference type="Pfam" id="PF08700">
    <property type="entry name" value="VPS51_Exo84_N"/>
    <property type="match status" value="1"/>
</dbReference>
<protein>
    <recommendedName>
        <fullName evidence="3">Conserved oligomeric Golgi complex subunit 1</fullName>
    </recommendedName>
</protein>